<dbReference type="Proteomes" id="UP000070444">
    <property type="component" value="Unassembled WGS sequence"/>
</dbReference>
<organism evidence="1 2">
    <name type="scientific">Conidiobolus coronatus (strain ATCC 28846 / CBS 209.66 / NRRL 28638)</name>
    <name type="common">Delacroixia coronata</name>
    <dbReference type="NCBI Taxonomy" id="796925"/>
    <lineage>
        <taxon>Eukaryota</taxon>
        <taxon>Fungi</taxon>
        <taxon>Fungi incertae sedis</taxon>
        <taxon>Zoopagomycota</taxon>
        <taxon>Entomophthoromycotina</taxon>
        <taxon>Entomophthoromycetes</taxon>
        <taxon>Entomophthorales</taxon>
        <taxon>Ancylistaceae</taxon>
        <taxon>Conidiobolus</taxon>
    </lineage>
</organism>
<evidence type="ECO:0000313" key="2">
    <source>
        <dbReference type="Proteomes" id="UP000070444"/>
    </source>
</evidence>
<accession>A0A137NS22</accession>
<sequence>MLSSASIHCKSLLLHFQGLSKLTLNTCEIPFFKFSDLLKKLEILEELDTINVGLLLSPTEVPNSSLYLQFPRSLTKLKYKYIKFGVSGFPETRPLEFVRYIKAVYCVQSLSLLPQHLPNLKSLVFSNRDWDVREFEKFLNMCPALEYVNGPNN</sequence>
<proteinExistence type="predicted"/>
<dbReference type="EMBL" id="KQ964865">
    <property type="protein sequence ID" value="KXN65524.1"/>
    <property type="molecule type" value="Genomic_DNA"/>
</dbReference>
<dbReference type="Gene3D" id="3.80.10.10">
    <property type="entry name" value="Ribonuclease Inhibitor"/>
    <property type="match status" value="1"/>
</dbReference>
<gene>
    <name evidence="1" type="ORF">CONCODRAFT_20688</name>
</gene>
<reference evidence="1 2" key="1">
    <citation type="journal article" date="2015" name="Genome Biol. Evol.">
        <title>Phylogenomic analyses indicate that early fungi evolved digesting cell walls of algal ancestors of land plants.</title>
        <authorList>
            <person name="Chang Y."/>
            <person name="Wang S."/>
            <person name="Sekimoto S."/>
            <person name="Aerts A.L."/>
            <person name="Choi C."/>
            <person name="Clum A."/>
            <person name="LaButti K.M."/>
            <person name="Lindquist E.A."/>
            <person name="Yee Ngan C."/>
            <person name="Ohm R.A."/>
            <person name="Salamov A.A."/>
            <person name="Grigoriev I.V."/>
            <person name="Spatafora J.W."/>
            <person name="Berbee M.L."/>
        </authorList>
    </citation>
    <scope>NUCLEOTIDE SEQUENCE [LARGE SCALE GENOMIC DNA]</scope>
    <source>
        <strain evidence="1 2">NRRL 28638</strain>
    </source>
</reference>
<dbReference type="InterPro" id="IPR032675">
    <property type="entry name" value="LRR_dom_sf"/>
</dbReference>
<keyword evidence="2" id="KW-1185">Reference proteome</keyword>
<evidence type="ECO:0008006" key="3">
    <source>
        <dbReference type="Google" id="ProtNLM"/>
    </source>
</evidence>
<evidence type="ECO:0000313" key="1">
    <source>
        <dbReference type="EMBL" id="KXN65524.1"/>
    </source>
</evidence>
<dbReference type="AlphaFoldDB" id="A0A137NS22"/>
<protein>
    <recommendedName>
        <fullName evidence="3">F-box domain-containing protein</fullName>
    </recommendedName>
</protein>
<name>A0A137NS22_CONC2</name>